<protein>
    <submittedName>
        <fullName evidence="2">Alkaline phosphatase D family protein</fullName>
    </submittedName>
</protein>
<dbReference type="InterPro" id="IPR052900">
    <property type="entry name" value="Phospholipid_Metab_Enz"/>
</dbReference>
<dbReference type="RefSeq" id="WP_263052823.1">
    <property type="nucleotide sequence ID" value="NZ_CP106735.1"/>
</dbReference>
<dbReference type="InterPro" id="IPR038607">
    <property type="entry name" value="PhoD-like_sf"/>
</dbReference>
<dbReference type="Proteomes" id="UP001062165">
    <property type="component" value="Chromosome"/>
</dbReference>
<dbReference type="SUPFAM" id="SSF56300">
    <property type="entry name" value="Metallo-dependent phosphatases"/>
    <property type="match status" value="1"/>
</dbReference>
<dbReference type="PROSITE" id="PS51318">
    <property type="entry name" value="TAT"/>
    <property type="match status" value="1"/>
</dbReference>
<dbReference type="PANTHER" id="PTHR43606:SF2">
    <property type="entry name" value="ALKALINE PHOSPHATASE FAMILY PROTEIN (AFU_ORTHOLOGUE AFUA_5G03860)"/>
    <property type="match status" value="1"/>
</dbReference>
<feature type="domain" description="PhoD-like phosphatase metallophosphatase" evidence="1">
    <location>
        <begin position="351"/>
        <end position="654"/>
    </location>
</feature>
<evidence type="ECO:0000313" key="2">
    <source>
        <dbReference type="EMBL" id="UXX81094.1"/>
    </source>
</evidence>
<dbReference type="Pfam" id="PF09423">
    <property type="entry name" value="PhoD"/>
    <property type="match status" value="1"/>
</dbReference>
<name>A0ABY6D5J3_9BACT</name>
<keyword evidence="3" id="KW-1185">Reference proteome</keyword>
<dbReference type="InterPro" id="IPR006311">
    <property type="entry name" value="TAT_signal"/>
</dbReference>
<dbReference type="InterPro" id="IPR029052">
    <property type="entry name" value="Metallo-depent_PP-like"/>
</dbReference>
<dbReference type="EMBL" id="CP106735">
    <property type="protein sequence ID" value="UXX81094.1"/>
    <property type="molecule type" value="Genomic_DNA"/>
</dbReference>
<sequence length="841" mass="94708">MTLKRRKFLQSLGLVVPALSTPLHKVLASEKTERVLASAAKSGPFKLSFNELNDRVWIGDQFWSVPMEDWEIRQGRLECTGIERHSRLHLLTHVLGEAAGDFMLEATLGLLADKGNQGTVGFSVGIKDFTDPDSIKAACYFGKGVTAGVSLESELFLGDQSATLPEGFNFKKFTLQLEGATSDGQQVMTLTATDDHQLSSKLSYTHTGALDGLVALVNHIKKEDQSTFWWSSLALSGSKVVYRPANSFGPILWAMYTLSDAKVKLMAQMPPIGTKDSQQVELQLKRKGKWKKVMTSPIDKLSYTALFVITDWDTTADCAYRLIYDIDGEKHEYVGNIRKEPANGELRFGGLTCQEWRGYPYSPLVQNLEKTDPDMLCFSGDQIYEQNGGYPIKRQPENKAILSYLGKYYMFGWAFGHVMRDRPTICTPDDHDVFQGNLWGEGGEGISFEDWDRVQDAHGGFVQTPQMVNVVNRTQCGHLPDPVQSATLSSGITTWFTNMNYGRVSFAIVSDRLFKSGPEKVRAGEGRIDHVRDRLMPQELESEELVFMGQAQLAFLNEWIAEWKGVDMKVMLSQTLFSNVGTHHGWKKEFLYGDMDSGGWPKAQRDEVIRIMRKACVFHINGDQHLPFIVQYSVDEKRDGGWTFCTPAVSTGYSRWGQPDLVNMPFTDRPKHNLPNTGCYRDVFGNDNYVYAVGNPEDDVRKIKNRYTVAQMKASGFGLVTFDTVERTIKMEAFRFLAQLDSKSEENTYPGWPLTINQLDNDGRRAFGYLPQLKMSKPNQLVKIINEENGELVQAIRVKGNHYTPSVYALARYTIVVGEEDNRKEINNVQITSNANDVLPL</sequence>
<dbReference type="Gene3D" id="3.60.21.70">
    <property type="entry name" value="PhoD-like phosphatase"/>
    <property type="match status" value="1"/>
</dbReference>
<reference evidence="2" key="1">
    <citation type="submission" date="2022-10" db="EMBL/GenBank/DDBJ databases">
        <title>Comparative genomics and taxonomic characterization of three novel marine species of genus Reichenbachiella exhibiting antioxidant and polysaccharide degradation activities.</title>
        <authorList>
            <person name="Muhammad N."/>
            <person name="Lee Y.-J."/>
            <person name="Ko J."/>
            <person name="Kim S.-G."/>
        </authorList>
    </citation>
    <scope>NUCLEOTIDE SEQUENCE</scope>
    <source>
        <strain evidence="2">Wsw4-B4</strain>
    </source>
</reference>
<proteinExistence type="predicted"/>
<dbReference type="InterPro" id="IPR018946">
    <property type="entry name" value="PhoD-like_MPP"/>
</dbReference>
<evidence type="ECO:0000313" key="3">
    <source>
        <dbReference type="Proteomes" id="UP001062165"/>
    </source>
</evidence>
<accession>A0ABY6D5J3</accession>
<evidence type="ECO:0000259" key="1">
    <source>
        <dbReference type="Pfam" id="PF09423"/>
    </source>
</evidence>
<dbReference type="PANTHER" id="PTHR43606">
    <property type="entry name" value="PHOSPHATASE, PUTATIVE (AFU_ORTHOLOGUE AFUA_6G08710)-RELATED"/>
    <property type="match status" value="1"/>
</dbReference>
<organism evidence="2 3">
    <name type="scientific">Reichenbachiella carrageenanivorans</name>
    <dbReference type="NCBI Taxonomy" id="2979869"/>
    <lineage>
        <taxon>Bacteria</taxon>
        <taxon>Pseudomonadati</taxon>
        <taxon>Bacteroidota</taxon>
        <taxon>Cytophagia</taxon>
        <taxon>Cytophagales</taxon>
        <taxon>Reichenbachiellaceae</taxon>
        <taxon>Reichenbachiella</taxon>
    </lineage>
</organism>
<gene>
    <name evidence="2" type="ORF">N7E81_08270</name>
</gene>